<dbReference type="InterPro" id="IPR051138">
    <property type="entry name" value="PIM_Ser/Thr_kinase"/>
</dbReference>
<comment type="catalytic activity">
    <reaction evidence="9">
        <text>L-seryl-[protein] + ATP = O-phospho-L-seryl-[protein] + ADP + H(+)</text>
        <dbReference type="Rhea" id="RHEA:17989"/>
        <dbReference type="Rhea" id="RHEA-COMP:9863"/>
        <dbReference type="Rhea" id="RHEA-COMP:11604"/>
        <dbReference type="ChEBI" id="CHEBI:15378"/>
        <dbReference type="ChEBI" id="CHEBI:29999"/>
        <dbReference type="ChEBI" id="CHEBI:30616"/>
        <dbReference type="ChEBI" id="CHEBI:83421"/>
        <dbReference type="ChEBI" id="CHEBI:456216"/>
        <dbReference type="EC" id="2.7.11.1"/>
    </reaction>
</comment>
<sequence>MDELWISNDLTSGEIDLPISTTNWRCRQKEHVEDYYTVGSLLGEGGCGSVYAGIRISDGLPPGQEVGTPREVWLMGLVNQNMGHPNILRLYEWFDAPDHCVMVLERPDPCMDLVDFCKSQFKTMDEHQARAVIDQLLHALLHCQHAGVFHRDVKPTNILINTETLRVILIDFGCGDLWRTRLSVPTQVSTPDFTPPEWFEKRLYQAGPATVWSLGVTLFAVTCGYVPFNRCDDHETMSRVHYPDGLSSEIKDFMSRCLAPEVENRVTLEQLQRHPWLQPTCLAQGFRKRKRESEEDGEPTKSPSSSLIPAKCPWKDQDGGSLQKELHLLKLHSAGGEGQGSEGQDQNQHGRWVPVLSLGREQRGARCSPPKPEPSEDERLSHAQNSQQFFSACSSLWTYYSCQSTASERRVCVRRTRRGKNQKIPANCLMKGPEEHQRTGVKRKMEREEQAVVLGKNLGPDSKTTPAKRPRKDQDGGSLLKQRQILILHSPGGEGQGSEGQDQNQHGRWVPVLSREQRGARRSPPKPEPSEDEGLRRAQIIQKILSACSSLWTYYSHQSTGPPSSCLPSTRSADPADTPRILLSYVEPGALAVFPTGSAPVRRRLCRCLSTPLRSRRIPHLWVVFLCVTRSNTYYTPEISVRLISSVMKSEHPIVLYRRDPHMVQWAARWCSG</sequence>
<keyword evidence="5" id="KW-0547">Nucleotide-binding</keyword>
<keyword evidence="13" id="KW-1185">Reference proteome</keyword>
<proteinExistence type="inferred from homology"/>
<dbReference type="Gene3D" id="1.10.510.10">
    <property type="entry name" value="Transferase(Phosphotransferase) domain 1"/>
    <property type="match status" value="1"/>
</dbReference>
<dbReference type="EC" id="2.7.11.1" evidence="2"/>
<dbReference type="SMART" id="SM00220">
    <property type="entry name" value="S_TKc"/>
    <property type="match status" value="1"/>
</dbReference>
<dbReference type="Pfam" id="PF00069">
    <property type="entry name" value="Pkinase"/>
    <property type="match status" value="1"/>
</dbReference>
<dbReference type="InterPro" id="IPR000719">
    <property type="entry name" value="Prot_kinase_dom"/>
</dbReference>
<dbReference type="GO" id="GO:0005524">
    <property type="term" value="F:ATP binding"/>
    <property type="evidence" value="ECO:0007669"/>
    <property type="project" value="UniProtKB-KW"/>
</dbReference>
<dbReference type="GO" id="GO:0005737">
    <property type="term" value="C:cytoplasm"/>
    <property type="evidence" value="ECO:0007669"/>
    <property type="project" value="TreeGrafter"/>
</dbReference>
<dbReference type="AlphaFoldDB" id="A0A9Q1EGZ8"/>
<evidence type="ECO:0000256" key="6">
    <source>
        <dbReference type="ARBA" id="ARBA00022777"/>
    </source>
</evidence>
<reference evidence="12" key="1">
    <citation type="journal article" date="2023" name="Science">
        <title>Genome structures resolve the early diversification of teleost fishes.</title>
        <authorList>
            <person name="Parey E."/>
            <person name="Louis A."/>
            <person name="Montfort J."/>
            <person name="Bouchez O."/>
            <person name="Roques C."/>
            <person name="Iampietro C."/>
            <person name="Lluch J."/>
            <person name="Castinel A."/>
            <person name="Donnadieu C."/>
            <person name="Desvignes T."/>
            <person name="Floi Bucao C."/>
            <person name="Jouanno E."/>
            <person name="Wen M."/>
            <person name="Mejri S."/>
            <person name="Dirks R."/>
            <person name="Jansen H."/>
            <person name="Henkel C."/>
            <person name="Chen W.J."/>
            <person name="Zahm M."/>
            <person name="Cabau C."/>
            <person name="Klopp C."/>
            <person name="Thompson A.W."/>
            <person name="Robinson-Rechavi M."/>
            <person name="Braasch I."/>
            <person name="Lecointre G."/>
            <person name="Bobe J."/>
            <person name="Postlethwait J.H."/>
            <person name="Berthelot C."/>
            <person name="Roest Crollius H."/>
            <person name="Guiguen Y."/>
        </authorList>
    </citation>
    <scope>NUCLEOTIDE SEQUENCE</scope>
    <source>
        <strain evidence="12">WJC10195</strain>
    </source>
</reference>
<dbReference type="InterPro" id="IPR011009">
    <property type="entry name" value="Kinase-like_dom_sf"/>
</dbReference>
<keyword evidence="7" id="KW-0067">ATP-binding</keyword>
<evidence type="ECO:0000256" key="3">
    <source>
        <dbReference type="ARBA" id="ARBA00022527"/>
    </source>
</evidence>
<accession>A0A9Q1EGZ8</accession>
<dbReference type="PANTHER" id="PTHR22984">
    <property type="entry name" value="SERINE/THREONINE-PROTEIN KINASE PIM"/>
    <property type="match status" value="1"/>
</dbReference>
<evidence type="ECO:0000256" key="7">
    <source>
        <dbReference type="ARBA" id="ARBA00022840"/>
    </source>
</evidence>
<dbReference type="Proteomes" id="UP001152622">
    <property type="component" value="Chromosome 17"/>
</dbReference>
<evidence type="ECO:0000256" key="4">
    <source>
        <dbReference type="ARBA" id="ARBA00022679"/>
    </source>
</evidence>
<evidence type="ECO:0000256" key="9">
    <source>
        <dbReference type="ARBA" id="ARBA00048679"/>
    </source>
</evidence>
<feature type="region of interest" description="Disordered" evidence="10">
    <location>
        <begin position="287"/>
        <end position="313"/>
    </location>
</feature>
<dbReference type="PROSITE" id="PS00108">
    <property type="entry name" value="PROTEIN_KINASE_ST"/>
    <property type="match status" value="1"/>
</dbReference>
<dbReference type="Gene3D" id="3.30.200.20">
    <property type="entry name" value="Phosphorylase Kinase, domain 1"/>
    <property type="match status" value="2"/>
</dbReference>
<dbReference type="OrthoDB" id="5866181at2759"/>
<dbReference type="SUPFAM" id="SSF56112">
    <property type="entry name" value="Protein kinase-like (PK-like)"/>
    <property type="match status" value="1"/>
</dbReference>
<dbReference type="GO" id="GO:0007346">
    <property type="term" value="P:regulation of mitotic cell cycle"/>
    <property type="evidence" value="ECO:0007669"/>
    <property type="project" value="TreeGrafter"/>
</dbReference>
<keyword evidence="6" id="KW-0418">Kinase</keyword>
<comment type="caution">
    <text evidence="12">The sequence shown here is derived from an EMBL/GenBank/DDBJ whole genome shotgun (WGS) entry which is preliminary data.</text>
</comment>
<evidence type="ECO:0000313" key="13">
    <source>
        <dbReference type="Proteomes" id="UP001152622"/>
    </source>
</evidence>
<evidence type="ECO:0000256" key="10">
    <source>
        <dbReference type="SAM" id="MobiDB-lite"/>
    </source>
</evidence>
<evidence type="ECO:0000256" key="2">
    <source>
        <dbReference type="ARBA" id="ARBA00012513"/>
    </source>
</evidence>
<feature type="region of interest" description="Disordered" evidence="10">
    <location>
        <begin position="358"/>
        <end position="383"/>
    </location>
</feature>
<dbReference type="GO" id="GO:0043066">
    <property type="term" value="P:negative regulation of apoptotic process"/>
    <property type="evidence" value="ECO:0007669"/>
    <property type="project" value="TreeGrafter"/>
</dbReference>
<keyword evidence="4" id="KW-0808">Transferase</keyword>
<dbReference type="GO" id="GO:0004674">
    <property type="term" value="F:protein serine/threonine kinase activity"/>
    <property type="evidence" value="ECO:0007669"/>
    <property type="project" value="UniProtKB-KW"/>
</dbReference>
<feature type="region of interest" description="Disordered" evidence="10">
    <location>
        <begin position="431"/>
        <end position="478"/>
    </location>
</feature>
<evidence type="ECO:0000259" key="11">
    <source>
        <dbReference type="PROSITE" id="PS50011"/>
    </source>
</evidence>
<feature type="compositionally biased region" description="Basic and acidic residues" evidence="10">
    <location>
        <begin position="432"/>
        <end position="450"/>
    </location>
</feature>
<comment type="catalytic activity">
    <reaction evidence="8">
        <text>L-threonyl-[protein] + ATP = O-phospho-L-threonyl-[protein] + ADP + H(+)</text>
        <dbReference type="Rhea" id="RHEA:46608"/>
        <dbReference type="Rhea" id="RHEA-COMP:11060"/>
        <dbReference type="Rhea" id="RHEA-COMP:11605"/>
        <dbReference type="ChEBI" id="CHEBI:15378"/>
        <dbReference type="ChEBI" id="CHEBI:30013"/>
        <dbReference type="ChEBI" id="CHEBI:30616"/>
        <dbReference type="ChEBI" id="CHEBI:61977"/>
        <dbReference type="ChEBI" id="CHEBI:456216"/>
        <dbReference type="EC" id="2.7.11.1"/>
    </reaction>
</comment>
<feature type="region of interest" description="Disordered" evidence="10">
    <location>
        <begin position="490"/>
        <end position="535"/>
    </location>
</feature>
<evidence type="ECO:0000313" key="12">
    <source>
        <dbReference type="EMBL" id="KAJ8338615.1"/>
    </source>
</evidence>
<feature type="domain" description="Protein kinase" evidence="11">
    <location>
        <begin position="36"/>
        <end position="277"/>
    </location>
</feature>
<comment type="similarity">
    <text evidence="1">Belongs to the protein kinase superfamily. CAMK Ser/Thr protein kinase family. PIM subfamily.</text>
</comment>
<evidence type="ECO:0000256" key="1">
    <source>
        <dbReference type="ARBA" id="ARBA00005505"/>
    </source>
</evidence>
<dbReference type="PANTHER" id="PTHR22984:SF11">
    <property type="entry name" value="AURORA KINASE-RELATED"/>
    <property type="match status" value="1"/>
</dbReference>
<protein>
    <recommendedName>
        <fullName evidence="2">non-specific serine/threonine protein kinase</fullName>
        <ecNumber evidence="2">2.7.11.1</ecNumber>
    </recommendedName>
</protein>
<evidence type="ECO:0000256" key="5">
    <source>
        <dbReference type="ARBA" id="ARBA00022741"/>
    </source>
</evidence>
<organism evidence="12 13">
    <name type="scientific">Synaphobranchus kaupii</name>
    <name type="common">Kaup's arrowtooth eel</name>
    <dbReference type="NCBI Taxonomy" id="118154"/>
    <lineage>
        <taxon>Eukaryota</taxon>
        <taxon>Metazoa</taxon>
        <taxon>Chordata</taxon>
        <taxon>Craniata</taxon>
        <taxon>Vertebrata</taxon>
        <taxon>Euteleostomi</taxon>
        <taxon>Actinopterygii</taxon>
        <taxon>Neopterygii</taxon>
        <taxon>Teleostei</taxon>
        <taxon>Anguilliformes</taxon>
        <taxon>Synaphobranchidae</taxon>
        <taxon>Synaphobranchus</taxon>
    </lineage>
</organism>
<dbReference type="InterPro" id="IPR008271">
    <property type="entry name" value="Ser/Thr_kinase_AS"/>
</dbReference>
<evidence type="ECO:0000256" key="8">
    <source>
        <dbReference type="ARBA" id="ARBA00047899"/>
    </source>
</evidence>
<name>A0A9Q1EGZ8_SYNKA</name>
<keyword evidence="3" id="KW-0723">Serine/threonine-protein kinase</keyword>
<dbReference type="EMBL" id="JAINUF010000017">
    <property type="protein sequence ID" value="KAJ8338615.1"/>
    <property type="molecule type" value="Genomic_DNA"/>
</dbReference>
<dbReference type="PROSITE" id="PS50011">
    <property type="entry name" value="PROTEIN_KINASE_DOM"/>
    <property type="match status" value="1"/>
</dbReference>
<gene>
    <name evidence="12" type="ORF">SKAU_G00354010</name>
</gene>